<dbReference type="GO" id="GO:0016747">
    <property type="term" value="F:acyltransferase activity, transferring groups other than amino-acyl groups"/>
    <property type="evidence" value="ECO:0007669"/>
    <property type="project" value="InterPro"/>
</dbReference>
<evidence type="ECO:0000313" key="3">
    <source>
        <dbReference type="Proteomes" id="UP000178254"/>
    </source>
</evidence>
<gene>
    <name evidence="2" type="ORF">A2538_01335</name>
</gene>
<dbReference type="EMBL" id="MFRE01000001">
    <property type="protein sequence ID" value="OGH95228.1"/>
    <property type="molecule type" value="Genomic_DNA"/>
</dbReference>
<evidence type="ECO:0000313" key="2">
    <source>
        <dbReference type="EMBL" id="OGH95228.1"/>
    </source>
</evidence>
<dbReference type="AlphaFoldDB" id="A0A1F6PGJ1"/>
<evidence type="ECO:0000259" key="1">
    <source>
        <dbReference type="PROSITE" id="PS51186"/>
    </source>
</evidence>
<reference evidence="2 3" key="1">
    <citation type="journal article" date="2016" name="Nat. Commun.">
        <title>Thousands of microbial genomes shed light on interconnected biogeochemical processes in an aquifer system.</title>
        <authorList>
            <person name="Anantharaman K."/>
            <person name="Brown C.T."/>
            <person name="Hug L.A."/>
            <person name="Sharon I."/>
            <person name="Castelle C.J."/>
            <person name="Probst A.J."/>
            <person name="Thomas B.C."/>
            <person name="Singh A."/>
            <person name="Wilkins M.J."/>
            <person name="Karaoz U."/>
            <person name="Brodie E.L."/>
            <person name="Williams K.H."/>
            <person name="Hubbard S.S."/>
            <person name="Banfield J.F."/>
        </authorList>
    </citation>
    <scope>NUCLEOTIDE SEQUENCE [LARGE SCALE GENOMIC DNA]</scope>
</reference>
<name>A0A1F6PGJ1_9BACT</name>
<dbReference type="InterPro" id="IPR016181">
    <property type="entry name" value="Acyl_CoA_acyltransferase"/>
</dbReference>
<dbReference type="InterPro" id="IPR000182">
    <property type="entry name" value="GNAT_dom"/>
</dbReference>
<dbReference type="SUPFAM" id="SSF55729">
    <property type="entry name" value="Acyl-CoA N-acyltransferases (Nat)"/>
    <property type="match status" value="1"/>
</dbReference>
<protein>
    <recommendedName>
        <fullName evidence="1">N-acetyltransferase domain-containing protein</fullName>
    </recommendedName>
</protein>
<sequence>MTEQVIYFHKIRPVGVDSEDKKKTSEPTKITSLDDLRKFHALERQVFGWDRKDARLENNIVSNVADRAKREIDCADSRTVYFVIKDQSGNIVSGGGLRVTLDEDGLLGAYLFSDFTIEDWLGKGLNVAIIEARLNKAKKEFHCKFATVDNHADNPIGLVSKFKSGFILNGLTKDDENKDIFELYKNFEDDGNGQTVGESKEKKVELKKTEWHEVPLGNLEAIKFWLEQNPKWVGVDIKNLNGVDDNNPSNWVLVMEKVEDE</sequence>
<comment type="caution">
    <text evidence="2">The sequence shown here is derived from an EMBL/GenBank/DDBJ whole genome shotgun (WGS) entry which is preliminary data.</text>
</comment>
<dbReference type="PROSITE" id="PS51186">
    <property type="entry name" value="GNAT"/>
    <property type="match status" value="1"/>
</dbReference>
<proteinExistence type="predicted"/>
<organism evidence="2 3">
    <name type="scientific">Candidatus Magasanikbacteria bacterium RIFOXYD2_FULL_41_14</name>
    <dbReference type="NCBI Taxonomy" id="1798709"/>
    <lineage>
        <taxon>Bacteria</taxon>
        <taxon>Candidatus Magasanikiibacteriota</taxon>
    </lineage>
</organism>
<accession>A0A1F6PGJ1</accession>
<dbReference type="Proteomes" id="UP000178254">
    <property type="component" value="Unassembled WGS sequence"/>
</dbReference>
<dbReference type="STRING" id="1798709.A2538_01335"/>
<feature type="domain" description="N-acetyltransferase" evidence="1">
    <location>
        <begin position="26"/>
        <end position="188"/>
    </location>
</feature>